<feature type="transmembrane region" description="Helical" evidence="1">
    <location>
        <begin position="156"/>
        <end position="178"/>
    </location>
</feature>
<name>A0ABV1IFM9_9ACTN</name>
<comment type="caution">
    <text evidence="3">The sequence shown here is derived from an EMBL/GenBank/DDBJ whole genome shotgun (WGS) entry which is preliminary data.</text>
</comment>
<feature type="transmembrane region" description="Helical" evidence="1">
    <location>
        <begin position="34"/>
        <end position="54"/>
    </location>
</feature>
<reference evidence="3 4" key="1">
    <citation type="submission" date="2024-04" db="EMBL/GenBank/DDBJ databases">
        <title>Human intestinal bacterial collection.</title>
        <authorList>
            <person name="Pauvert C."/>
            <person name="Hitch T.C.A."/>
            <person name="Clavel T."/>
        </authorList>
    </citation>
    <scope>NUCLEOTIDE SEQUENCE [LARGE SCALE GENOMIC DNA]</scope>
    <source>
        <strain evidence="3 4">CLA-AA-H197</strain>
    </source>
</reference>
<dbReference type="Pfam" id="PF04892">
    <property type="entry name" value="VanZ"/>
    <property type="match status" value="1"/>
</dbReference>
<accession>A0ABV1IFM9</accession>
<dbReference type="InterPro" id="IPR006976">
    <property type="entry name" value="VanZ-like"/>
</dbReference>
<feature type="transmembrane region" description="Helical" evidence="1">
    <location>
        <begin position="7"/>
        <end position="28"/>
    </location>
</feature>
<keyword evidence="1" id="KW-1133">Transmembrane helix</keyword>
<organism evidence="3 4">
    <name type="scientific">Paratractidigestivibacter faecalis</name>
    <dbReference type="NCBI Taxonomy" id="2292441"/>
    <lineage>
        <taxon>Bacteria</taxon>
        <taxon>Bacillati</taxon>
        <taxon>Actinomycetota</taxon>
        <taxon>Coriobacteriia</taxon>
        <taxon>Coriobacteriales</taxon>
        <taxon>Atopobiaceae</taxon>
        <taxon>Paratractidigestivibacter</taxon>
    </lineage>
</organism>
<proteinExistence type="predicted"/>
<feature type="transmembrane region" description="Helical" evidence="1">
    <location>
        <begin position="124"/>
        <end position="144"/>
    </location>
</feature>
<evidence type="ECO:0000313" key="3">
    <source>
        <dbReference type="EMBL" id="MEQ2637703.1"/>
    </source>
</evidence>
<feature type="transmembrane region" description="Helical" evidence="1">
    <location>
        <begin position="61"/>
        <end position="78"/>
    </location>
</feature>
<keyword evidence="1" id="KW-0472">Membrane</keyword>
<dbReference type="Proteomes" id="UP001478817">
    <property type="component" value="Unassembled WGS sequence"/>
</dbReference>
<sequence length="188" mass="20584">MIIGYELGVYFAVASLAIACVISVWRGFSAARTLATLLVSLYIPVLFTVELLPLSIGWDPMLSHNLGIFPIPFTLIVTKWGELAESQLGLFYLGLAKMTIPLLPLGLLAPIIWQRYRRLQSISLLLMVTSFGIELVQLIEDAIMGTFSKRISFDEALLAFIGGLVGYGLWMATSRIIAKSSKTGIASN</sequence>
<evidence type="ECO:0000313" key="4">
    <source>
        <dbReference type="Proteomes" id="UP001478817"/>
    </source>
</evidence>
<evidence type="ECO:0000256" key="1">
    <source>
        <dbReference type="SAM" id="Phobius"/>
    </source>
</evidence>
<protein>
    <submittedName>
        <fullName evidence="3">VanZ family protein</fullName>
    </submittedName>
</protein>
<evidence type="ECO:0000259" key="2">
    <source>
        <dbReference type="Pfam" id="PF04892"/>
    </source>
</evidence>
<dbReference type="RefSeq" id="WP_349182287.1">
    <property type="nucleotide sequence ID" value="NZ_JBBNGS010000008.1"/>
</dbReference>
<gene>
    <name evidence="3" type="ORF">AAAT05_05015</name>
</gene>
<dbReference type="EMBL" id="JBBNGS010000008">
    <property type="protein sequence ID" value="MEQ2637703.1"/>
    <property type="molecule type" value="Genomic_DNA"/>
</dbReference>
<keyword evidence="4" id="KW-1185">Reference proteome</keyword>
<feature type="transmembrane region" description="Helical" evidence="1">
    <location>
        <begin position="90"/>
        <end position="112"/>
    </location>
</feature>
<feature type="domain" description="VanZ-like" evidence="2">
    <location>
        <begin position="41"/>
        <end position="171"/>
    </location>
</feature>
<keyword evidence="1" id="KW-0812">Transmembrane</keyword>